<reference evidence="1 2" key="1">
    <citation type="submission" date="2017-04" db="EMBL/GenBank/DDBJ databases">
        <authorList>
            <person name="Afonso C.L."/>
            <person name="Miller P.J."/>
            <person name="Scott M.A."/>
            <person name="Spackman E."/>
            <person name="Goraichik I."/>
            <person name="Dimitrov K.M."/>
            <person name="Suarez D.L."/>
            <person name="Swayne D.E."/>
        </authorList>
    </citation>
    <scope>NUCLEOTIDE SEQUENCE [LARGE SCALE GENOMIC DNA]</scope>
    <source>
        <strain evidence="1 2">DSM 23236</strain>
    </source>
</reference>
<dbReference type="RefSeq" id="WP_084090153.1">
    <property type="nucleotide sequence ID" value="NZ_FWXD01000007.1"/>
</dbReference>
<dbReference type="EMBL" id="FWXD01000007">
    <property type="protein sequence ID" value="SMC22837.1"/>
    <property type="molecule type" value="Genomic_DNA"/>
</dbReference>
<evidence type="ECO:0000313" key="2">
    <source>
        <dbReference type="Proteomes" id="UP000192761"/>
    </source>
</evidence>
<dbReference type="OrthoDB" id="5572566at2"/>
<evidence type="ECO:0000313" key="1">
    <source>
        <dbReference type="EMBL" id="SMC22837.1"/>
    </source>
</evidence>
<dbReference type="InterPro" id="IPR053855">
    <property type="entry name" value="DUF6931"/>
</dbReference>
<protein>
    <submittedName>
        <fullName evidence="1">Uncharacterized protein</fullName>
    </submittedName>
</protein>
<dbReference type="STRING" id="1121001.SAMN02745857_01485"/>
<dbReference type="Pfam" id="PF22011">
    <property type="entry name" value="DUF6931"/>
    <property type="match status" value="1"/>
</dbReference>
<dbReference type="Proteomes" id="UP000192761">
    <property type="component" value="Unassembled WGS sequence"/>
</dbReference>
<gene>
    <name evidence="1" type="ORF">SAMN02745857_01485</name>
</gene>
<organism evidence="1 2">
    <name type="scientific">Andreprevotia lacus DSM 23236</name>
    <dbReference type="NCBI Taxonomy" id="1121001"/>
    <lineage>
        <taxon>Bacteria</taxon>
        <taxon>Pseudomonadati</taxon>
        <taxon>Pseudomonadota</taxon>
        <taxon>Betaproteobacteria</taxon>
        <taxon>Neisseriales</taxon>
        <taxon>Chitinibacteraceae</taxon>
        <taxon>Andreprevotia</taxon>
    </lineage>
</organism>
<keyword evidence="2" id="KW-1185">Reference proteome</keyword>
<dbReference type="AlphaFoldDB" id="A0A1W1XG75"/>
<sequence length="181" mass="19266">MPLDLAQPAAHFAQRFAISDEGKTLLGGTLSQTLAQLQDKQLWPDALHLLAYALNKRDAVAWAWAAANTVPDQTDAARAGLQHVQQWLQAGDESLRLGLCAEAQAIGMEQAAASVALAAFWSGGSMVEADQPELLPADSLCHHAAACAVQLAGSVQPEQAAERYKLWIKLAAEIAAGKRVY</sequence>
<proteinExistence type="predicted"/>
<name>A0A1W1XG75_9NEIS</name>
<accession>A0A1W1XG75</accession>